<keyword evidence="1" id="KW-0812">Transmembrane</keyword>
<dbReference type="Proteomes" id="UP000681720">
    <property type="component" value="Unassembled WGS sequence"/>
</dbReference>
<dbReference type="EMBL" id="CAJOBI010181569">
    <property type="protein sequence ID" value="CAF4928481.1"/>
    <property type="molecule type" value="Genomic_DNA"/>
</dbReference>
<evidence type="ECO:0000313" key="3">
    <source>
        <dbReference type="EMBL" id="CAF4928481.1"/>
    </source>
</evidence>
<organism evidence="3 4">
    <name type="scientific">Rotaria magnacalcarata</name>
    <dbReference type="NCBI Taxonomy" id="392030"/>
    <lineage>
        <taxon>Eukaryota</taxon>
        <taxon>Metazoa</taxon>
        <taxon>Spiralia</taxon>
        <taxon>Gnathifera</taxon>
        <taxon>Rotifera</taxon>
        <taxon>Eurotatoria</taxon>
        <taxon>Bdelloidea</taxon>
        <taxon>Philodinida</taxon>
        <taxon>Philodinidae</taxon>
        <taxon>Rotaria</taxon>
    </lineage>
</organism>
<keyword evidence="1" id="KW-0472">Membrane</keyword>
<dbReference type="EMBL" id="CAJOBJ010102151">
    <property type="protein sequence ID" value="CAF4592817.1"/>
    <property type="molecule type" value="Genomic_DNA"/>
</dbReference>
<feature type="non-terminal residue" evidence="3">
    <location>
        <position position="51"/>
    </location>
</feature>
<name>A0A8S3CPN0_9BILA</name>
<evidence type="ECO:0000313" key="4">
    <source>
        <dbReference type="Proteomes" id="UP000676336"/>
    </source>
</evidence>
<dbReference type="Proteomes" id="UP000676336">
    <property type="component" value="Unassembled WGS sequence"/>
</dbReference>
<accession>A0A8S3CPN0</accession>
<protein>
    <submittedName>
        <fullName evidence="3">Uncharacterized protein</fullName>
    </submittedName>
</protein>
<keyword evidence="1" id="KW-1133">Transmembrane helix</keyword>
<sequence length="51" mass="5615">MDKCTLIKFNLPIVGAHGDIDDFVALFINNLSTLLAVILTLQPILGDQIIY</sequence>
<proteinExistence type="predicted"/>
<gene>
    <name evidence="2" type="ORF">GIL414_LOCUS38572</name>
    <name evidence="3" type="ORF">SMN809_LOCUS53070</name>
</gene>
<comment type="caution">
    <text evidence="3">The sequence shown here is derived from an EMBL/GenBank/DDBJ whole genome shotgun (WGS) entry which is preliminary data.</text>
</comment>
<evidence type="ECO:0000256" key="1">
    <source>
        <dbReference type="SAM" id="Phobius"/>
    </source>
</evidence>
<evidence type="ECO:0000313" key="2">
    <source>
        <dbReference type="EMBL" id="CAF4592817.1"/>
    </source>
</evidence>
<reference evidence="3" key="1">
    <citation type="submission" date="2021-02" db="EMBL/GenBank/DDBJ databases">
        <authorList>
            <person name="Nowell W R."/>
        </authorList>
    </citation>
    <scope>NUCLEOTIDE SEQUENCE</scope>
</reference>
<feature type="transmembrane region" description="Helical" evidence="1">
    <location>
        <begin position="23"/>
        <end position="45"/>
    </location>
</feature>
<dbReference type="AlphaFoldDB" id="A0A8S3CPN0"/>